<proteinExistence type="predicted"/>
<sequence>MLKAVFVNLDAGEMVLKLEKDSAPKKIEYSKFERLEMVKETVKRLLRTVEVKVIKVHVRGMEDPVVIASNKVGDYDYIEQYLMKIAEKYEIAVVQ</sequence>
<protein>
    <submittedName>
        <fullName evidence="1">Uncharacterized protein</fullName>
    </submittedName>
</protein>
<accession>A0ABW0VS48</accession>
<dbReference type="RefSeq" id="WP_379187117.1">
    <property type="nucleotide sequence ID" value="NZ_JBHSOW010000018.1"/>
</dbReference>
<organism evidence="1 2">
    <name type="scientific">Paenibacillus solisilvae</name>
    <dbReference type="NCBI Taxonomy" id="2486751"/>
    <lineage>
        <taxon>Bacteria</taxon>
        <taxon>Bacillati</taxon>
        <taxon>Bacillota</taxon>
        <taxon>Bacilli</taxon>
        <taxon>Bacillales</taxon>
        <taxon>Paenibacillaceae</taxon>
        <taxon>Paenibacillus</taxon>
    </lineage>
</organism>
<dbReference type="Proteomes" id="UP001596047">
    <property type="component" value="Unassembled WGS sequence"/>
</dbReference>
<name>A0ABW0VS48_9BACL</name>
<reference evidence="2" key="1">
    <citation type="journal article" date="2019" name="Int. J. Syst. Evol. Microbiol.">
        <title>The Global Catalogue of Microorganisms (GCM) 10K type strain sequencing project: providing services to taxonomists for standard genome sequencing and annotation.</title>
        <authorList>
            <consortium name="The Broad Institute Genomics Platform"/>
            <consortium name="The Broad Institute Genome Sequencing Center for Infectious Disease"/>
            <person name="Wu L."/>
            <person name="Ma J."/>
        </authorList>
    </citation>
    <scope>NUCLEOTIDE SEQUENCE [LARGE SCALE GENOMIC DNA]</scope>
    <source>
        <strain evidence="2">CGMCC 1.3240</strain>
    </source>
</reference>
<evidence type="ECO:0000313" key="2">
    <source>
        <dbReference type="Proteomes" id="UP001596047"/>
    </source>
</evidence>
<gene>
    <name evidence="1" type="ORF">ACFPYJ_05830</name>
</gene>
<comment type="caution">
    <text evidence="1">The sequence shown here is derived from an EMBL/GenBank/DDBJ whole genome shotgun (WGS) entry which is preliminary data.</text>
</comment>
<keyword evidence="2" id="KW-1185">Reference proteome</keyword>
<dbReference type="EMBL" id="JBHSOW010000018">
    <property type="protein sequence ID" value="MFC5648651.1"/>
    <property type="molecule type" value="Genomic_DNA"/>
</dbReference>
<evidence type="ECO:0000313" key="1">
    <source>
        <dbReference type="EMBL" id="MFC5648651.1"/>
    </source>
</evidence>